<evidence type="ECO:0000313" key="3">
    <source>
        <dbReference type="EMBL" id="KAG2613621.1"/>
    </source>
</evidence>
<dbReference type="PANTHER" id="PTHR32133:SF297">
    <property type="entry name" value="F-BOX DOMAIN-CONTAINING PROTEIN"/>
    <property type="match status" value="1"/>
</dbReference>
<feature type="domain" description="F-box" evidence="2">
    <location>
        <begin position="67"/>
        <end position="98"/>
    </location>
</feature>
<dbReference type="Gene3D" id="1.20.1280.50">
    <property type="match status" value="1"/>
</dbReference>
<keyword evidence="4" id="KW-1185">Reference proteome</keyword>
<dbReference type="InterPro" id="IPR001810">
    <property type="entry name" value="F-box_dom"/>
</dbReference>
<evidence type="ECO:0000256" key="1">
    <source>
        <dbReference type="SAM" id="MobiDB-lite"/>
    </source>
</evidence>
<comment type="caution">
    <text evidence="3">The sequence shown here is derived from an EMBL/GenBank/DDBJ whole genome shotgun (WGS) entry which is preliminary data.</text>
</comment>
<dbReference type="AlphaFoldDB" id="A0A8T0TNL3"/>
<evidence type="ECO:0000259" key="2">
    <source>
        <dbReference type="Pfam" id="PF00646"/>
    </source>
</evidence>
<dbReference type="SUPFAM" id="SSF81383">
    <property type="entry name" value="F-box domain"/>
    <property type="match status" value="1"/>
</dbReference>
<dbReference type="Proteomes" id="UP000823388">
    <property type="component" value="Chromosome 4K"/>
</dbReference>
<proteinExistence type="predicted"/>
<feature type="region of interest" description="Disordered" evidence="1">
    <location>
        <begin position="40"/>
        <end position="62"/>
    </location>
</feature>
<protein>
    <recommendedName>
        <fullName evidence="2">F-box domain-containing protein</fullName>
    </recommendedName>
</protein>
<dbReference type="InterPro" id="IPR036047">
    <property type="entry name" value="F-box-like_dom_sf"/>
</dbReference>
<gene>
    <name evidence="3" type="ORF">PVAP13_4KG369888</name>
</gene>
<evidence type="ECO:0000313" key="4">
    <source>
        <dbReference type="Proteomes" id="UP000823388"/>
    </source>
</evidence>
<dbReference type="PANTHER" id="PTHR32133">
    <property type="entry name" value="OS07G0120400 PROTEIN"/>
    <property type="match status" value="1"/>
</dbReference>
<dbReference type="EMBL" id="CM029043">
    <property type="protein sequence ID" value="KAG2613621.1"/>
    <property type="molecule type" value="Genomic_DNA"/>
</dbReference>
<reference evidence="3" key="1">
    <citation type="submission" date="2020-05" db="EMBL/GenBank/DDBJ databases">
        <title>WGS assembly of Panicum virgatum.</title>
        <authorList>
            <person name="Lovell J.T."/>
            <person name="Jenkins J."/>
            <person name="Shu S."/>
            <person name="Juenger T.E."/>
            <person name="Schmutz J."/>
        </authorList>
    </citation>
    <scope>NUCLEOTIDE SEQUENCE</scope>
    <source>
        <strain evidence="3">AP13</strain>
    </source>
</reference>
<sequence length="114" mass="12583">MAMVPSPTTMEELKEEAALVNRSRHSTWLGWALGRFTRLLADGPTKPSRPPQPTTTPPPPPALMEELEEEILLRFPPHQPALLVRASLVCKCWRRLVSAPASAAGSASYTSRRL</sequence>
<accession>A0A8T0TNL3</accession>
<name>A0A8T0TNL3_PANVG</name>
<feature type="compositionally biased region" description="Pro residues" evidence="1">
    <location>
        <begin position="47"/>
        <end position="62"/>
    </location>
</feature>
<dbReference type="Pfam" id="PF00646">
    <property type="entry name" value="F-box"/>
    <property type="match status" value="1"/>
</dbReference>
<organism evidence="3 4">
    <name type="scientific">Panicum virgatum</name>
    <name type="common">Blackwell switchgrass</name>
    <dbReference type="NCBI Taxonomy" id="38727"/>
    <lineage>
        <taxon>Eukaryota</taxon>
        <taxon>Viridiplantae</taxon>
        <taxon>Streptophyta</taxon>
        <taxon>Embryophyta</taxon>
        <taxon>Tracheophyta</taxon>
        <taxon>Spermatophyta</taxon>
        <taxon>Magnoliopsida</taxon>
        <taxon>Liliopsida</taxon>
        <taxon>Poales</taxon>
        <taxon>Poaceae</taxon>
        <taxon>PACMAD clade</taxon>
        <taxon>Panicoideae</taxon>
        <taxon>Panicodae</taxon>
        <taxon>Paniceae</taxon>
        <taxon>Panicinae</taxon>
        <taxon>Panicum</taxon>
        <taxon>Panicum sect. Hiantes</taxon>
    </lineage>
</organism>